<dbReference type="Proteomes" id="UP001209083">
    <property type="component" value="Chromosome"/>
</dbReference>
<dbReference type="RefSeq" id="WP_349639560.1">
    <property type="nucleotide sequence ID" value="NZ_CP090958.1"/>
</dbReference>
<proteinExistence type="predicted"/>
<sequence>MDLGELWRGRQWPALLEYIDGLPSASRTRQAQADDPDFARMVVDDEETKPSSGRWSPPLAEWDTTAIILSGLRTDIKSLLSTVAAMGGGKGKQEPVPSPRTAIDAERDVRHVQRSQALVDLFERN</sequence>
<organism evidence="1 2">
    <name type="scientific">Saxibacter everestensis</name>
    <dbReference type="NCBI Taxonomy" id="2909229"/>
    <lineage>
        <taxon>Bacteria</taxon>
        <taxon>Bacillati</taxon>
        <taxon>Actinomycetota</taxon>
        <taxon>Actinomycetes</taxon>
        <taxon>Micrococcales</taxon>
        <taxon>Brevibacteriaceae</taxon>
        <taxon>Saxibacter</taxon>
    </lineage>
</organism>
<evidence type="ECO:0000313" key="1">
    <source>
        <dbReference type="EMBL" id="WGW12756.1"/>
    </source>
</evidence>
<evidence type="ECO:0000313" key="2">
    <source>
        <dbReference type="Proteomes" id="UP001209083"/>
    </source>
</evidence>
<dbReference type="EMBL" id="CP090958">
    <property type="protein sequence ID" value="WGW12756.1"/>
    <property type="molecule type" value="Genomic_DNA"/>
</dbReference>
<protein>
    <submittedName>
        <fullName evidence="1">Uncharacterized protein</fullName>
    </submittedName>
</protein>
<accession>A0ABY8QVC2</accession>
<keyword evidence="2" id="KW-1185">Reference proteome</keyword>
<name>A0ABY8QVC2_9MICO</name>
<reference evidence="1 2" key="1">
    <citation type="submission" date="2023-05" db="EMBL/GenBank/DDBJ databases">
        <title>Lithophilousrod everest ZFBP1038 complete genpme.</title>
        <authorList>
            <person name="Tian M."/>
        </authorList>
    </citation>
    <scope>NUCLEOTIDE SEQUENCE [LARGE SCALE GENOMIC DNA]</scope>
    <source>
        <strain evidence="1 2">ZFBP1038</strain>
    </source>
</reference>
<gene>
    <name evidence="1" type="ORF">LWF01_02995</name>
</gene>